<dbReference type="Proteomes" id="UP001205486">
    <property type="component" value="Unassembled WGS sequence"/>
</dbReference>
<keyword evidence="2" id="KW-1185">Reference proteome</keyword>
<dbReference type="EMBL" id="JALJZS010000001">
    <property type="protein sequence ID" value="MCP1997605.1"/>
    <property type="molecule type" value="Genomic_DNA"/>
</dbReference>
<protein>
    <submittedName>
        <fullName evidence="1">Transposase-like protein</fullName>
    </submittedName>
</protein>
<evidence type="ECO:0000313" key="2">
    <source>
        <dbReference type="Proteomes" id="UP001205486"/>
    </source>
</evidence>
<reference evidence="1" key="1">
    <citation type="submission" date="2022-03" db="EMBL/GenBank/DDBJ databases">
        <title>Interactions between chemoautotrophic and heterotrophic bacteria.</title>
        <authorList>
            <person name="Santoro A."/>
        </authorList>
    </citation>
    <scope>NUCLEOTIDE SEQUENCE</scope>
    <source>
        <strain evidence="1">Nb-106</strain>
    </source>
</reference>
<organism evidence="1 2">
    <name type="scientific">Nitrobacter winogradskyi</name>
    <name type="common">Nitrobacter agilis</name>
    <dbReference type="NCBI Taxonomy" id="913"/>
    <lineage>
        <taxon>Bacteria</taxon>
        <taxon>Pseudomonadati</taxon>
        <taxon>Pseudomonadota</taxon>
        <taxon>Alphaproteobacteria</taxon>
        <taxon>Hyphomicrobiales</taxon>
        <taxon>Nitrobacteraceae</taxon>
        <taxon>Nitrobacter</taxon>
    </lineage>
</organism>
<name>A0ACC6ACP4_NITWI</name>
<proteinExistence type="predicted"/>
<accession>A0ACC6ACP4</accession>
<comment type="caution">
    <text evidence="1">The sequence shown here is derived from an EMBL/GenBank/DDBJ whole genome shotgun (WGS) entry which is preliminary data.</text>
</comment>
<evidence type="ECO:0000313" key="1">
    <source>
        <dbReference type="EMBL" id="MCP1997605.1"/>
    </source>
</evidence>
<sequence length="55" mass="5914">MIRSGASGSEISRRYGIAPRVLRRWKQDVAAAKELGFVTVQIADGATPAAERAMP</sequence>
<gene>
    <name evidence="1" type="ORF">J2S34_000027</name>
</gene>